<keyword evidence="5" id="KW-0235">DNA replication</keyword>
<evidence type="ECO:0000256" key="8">
    <source>
        <dbReference type="ARBA" id="ARBA00023125"/>
    </source>
</evidence>
<evidence type="ECO:0000256" key="5">
    <source>
        <dbReference type="ARBA" id="ARBA00022705"/>
    </source>
</evidence>
<dbReference type="InterPro" id="IPR001098">
    <property type="entry name" value="DNA-dir_DNA_pol_A_palm_dom"/>
</dbReference>
<dbReference type="Pfam" id="PF18049">
    <property type="entry name" value="DNA_pol_P_Exo"/>
    <property type="match status" value="1"/>
</dbReference>
<reference evidence="13 14" key="1">
    <citation type="submission" date="2019-09" db="EMBL/GenBank/DDBJ databases">
        <title>Bird 10,000 Genomes (B10K) Project - Family phase.</title>
        <authorList>
            <person name="Zhang G."/>
        </authorList>
    </citation>
    <scope>NUCLEOTIDE SEQUENCE [LARGE SCALE GENOMIC DNA]</scope>
    <source>
        <strain evidence="13">B10K-DU-011-36</strain>
        <tissue evidence="13">Muscle</tissue>
    </source>
</reference>
<dbReference type="SUPFAM" id="SSF56672">
    <property type="entry name" value="DNA/RNA polymerases"/>
    <property type="match status" value="1"/>
</dbReference>
<dbReference type="EC" id="2.7.7.7" evidence="2"/>
<evidence type="ECO:0000259" key="11">
    <source>
        <dbReference type="Pfam" id="PF00476"/>
    </source>
</evidence>
<feature type="domain" description="DNA polymerase nu pseudo-exo" evidence="12">
    <location>
        <begin position="1"/>
        <end position="202"/>
    </location>
</feature>
<dbReference type="Gene3D" id="3.30.420.10">
    <property type="entry name" value="Ribonuclease H-like superfamily/Ribonuclease H"/>
    <property type="match status" value="1"/>
</dbReference>
<name>A0A7L0JXL2_CHATO</name>
<keyword evidence="3" id="KW-0808">Transferase</keyword>
<sequence length="445" mass="51327">CDIRSLGYEEKRELLADIEQAVAFVTTMIFQDGSSQLSSEQTDHLCSPSYSSADYTWNAANESDKLIYLKTEWSSLWEQEEQAHKKFAWQVLFQMLRCKVPVICFNAKDFLRTLLQVYGNEISWKQVADSVVLDPRIAAWLINPSDTVPSFECLIQKYFEKSFSMETVNTYTGTLRNASYQNLGVNLQKLYNVMTDLAHDLKVQGLWKLFCKLELPLIKILAVMETHKIHVNKQELKKTSEILGLRLKELEQEAHQIAGERFLLTSSSQLREVLFEKLKLNTLCEKIPRTERQQVASTSEVVLSKLQDLHPLPKIILEYRQVRKIKSTYVDGLRTYVRKGFMSSTWNQTGTVTGRLSSKHPNIQGISKHPVRIRKKQYIKGKEEEIVTISPRALFLSKKGYTFLAADFSHIELRILADLSCEPELLKLFQEPETTDIFTTLASQW</sequence>
<comment type="caution">
    <text evidence="13">The sequence shown here is derived from an EMBL/GenBank/DDBJ whole genome shotgun (WGS) entry which is preliminary data.</text>
</comment>
<keyword evidence="14" id="KW-1185">Reference proteome</keyword>
<evidence type="ECO:0000256" key="3">
    <source>
        <dbReference type="ARBA" id="ARBA00022679"/>
    </source>
</evidence>
<dbReference type="InterPro" id="IPR040940">
    <property type="entry name" value="DNA_pol_P_Exo"/>
</dbReference>
<dbReference type="Proteomes" id="UP000537522">
    <property type="component" value="Unassembled WGS sequence"/>
</dbReference>
<feature type="non-terminal residue" evidence="13">
    <location>
        <position position="445"/>
    </location>
</feature>
<gene>
    <name evidence="13" type="primary">Poln</name>
    <name evidence="13" type="ORF">CHATOR_R06143</name>
</gene>
<dbReference type="InterPro" id="IPR002298">
    <property type="entry name" value="DNA_polymerase_A"/>
</dbReference>
<dbReference type="Gene3D" id="1.20.1060.10">
    <property type="entry name" value="Taq DNA Polymerase, Chain T, domain 4"/>
    <property type="match status" value="1"/>
</dbReference>
<comment type="catalytic activity">
    <reaction evidence="10">
        <text>DNA(n) + a 2'-deoxyribonucleoside 5'-triphosphate = DNA(n+1) + diphosphate</text>
        <dbReference type="Rhea" id="RHEA:22508"/>
        <dbReference type="Rhea" id="RHEA-COMP:17339"/>
        <dbReference type="Rhea" id="RHEA-COMP:17340"/>
        <dbReference type="ChEBI" id="CHEBI:33019"/>
        <dbReference type="ChEBI" id="CHEBI:61560"/>
        <dbReference type="ChEBI" id="CHEBI:173112"/>
        <dbReference type="EC" id="2.7.7.7"/>
    </reaction>
</comment>
<feature type="domain" description="DNA-directed DNA polymerase family A palm" evidence="11">
    <location>
        <begin position="234"/>
        <end position="445"/>
    </location>
</feature>
<dbReference type="EMBL" id="VXAL01008578">
    <property type="protein sequence ID" value="NXK49381.1"/>
    <property type="molecule type" value="Genomic_DNA"/>
</dbReference>
<protein>
    <recommendedName>
        <fullName evidence="2">DNA-directed DNA polymerase</fullName>
        <ecNumber evidence="2">2.7.7.7</ecNumber>
    </recommendedName>
</protein>
<proteinExistence type="inferred from homology"/>
<evidence type="ECO:0000259" key="12">
    <source>
        <dbReference type="Pfam" id="PF18049"/>
    </source>
</evidence>
<organism evidence="13 14">
    <name type="scientific">Chauna torquata</name>
    <name type="common">Southern screamer</name>
    <dbReference type="NCBI Taxonomy" id="30388"/>
    <lineage>
        <taxon>Eukaryota</taxon>
        <taxon>Metazoa</taxon>
        <taxon>Chordata</taxon>
        <taxon>Craniata</taxon>
        <taxon>Vertebrata</taxon>
        <taxon>Euteleostomi</taxon>
        <taxon>Archelosauria</taxon>
        <taxon>Archosauria</taxon>
        <taxon>Dinosauria</taxon>
        <taxon>Saurischia</taxon>
        <taxon>Theropoda</taxon>
        <taxon>Coelurosauria</taxon>
        <taxon>Aves</taxon>
        <taxon>Neognathae</taxon>
        <taxon>Galloanserae</taxon>
        <taxon>Anseriformes</taxon>
        <taxon>Anhimidae</taxon>
        <taxon>Chauna</taxon>
    </lineage>
</organism>
<keyword evidence="9" id="KW-0234">DNA repair</keyword>
<dbReference type="Pfam" id="PF00476">
    <property type="entry name" value="DNA_pol_A"/>
    <property type="match status" value="1"/>
</dbReference>
<accession>A0A7L0JXL2</accession>
<dbReference type="GO" id="GO:0003887">
    <property type="term" value="F:DNA-directed DNA polymerase activity"/>
    <property type="evidence" value="ECO:0007669"/>
    <property type="project" value="UniProtKB-KW"/>
</dbReference>
<dbReference type="GO" id="GO:0006302">
    <property type="term" value="P:double-strand break repair"/>
    <property type="evidence" value="ECO:0007669"/>
    <property type="project" value="TreeGrafter"/>
</dbReference>
<keyword evidence="4" id="KW-0548">Nucleotidyltransferase</keyword>
<evidence type="ECO:0000256" key="6">
    <source>
        <dbReference type="ARBA" id="ARBA00022763"/>
    </source>
</evidence>
<keyword evidence="6" id="KW-0227">DNA damage</keyword>
<dbReference type="GO" id="GO:0003677">
    <property type="term" value="F:DNA binding"/>
    <property type="evidence" value="ECO:0007669"/>
    <property type="project" value="UniProtKB-KW"/>
</dbReference>
<evidence type="ECO:0000313" key="14">
    <source>
        <dbReference type="Proteomes" id="UP000537522"/>
    </source>
</evidence>
<evidence type="ECO:0000256" key="2">
    <source>
        <dbReference type="ARBA" id="ARBA00012417"/>
    </source>
</evidence>
<dbReference type="PANTHER" id="PTHR10133:SF27">
    <property type="entry name" value="DNA POLYMERASE NU"/>
    <property type="match status" value="1"/>
</dbReference>
<dbReference type="FunFam" id="1.20.1060.10:FF:000001">
    <property type="entry name" value="DNA polymerase I"/>
    <property type="match status" value="1"/>
</dbReference>
<comment type="similarity">
    <text evidence="1">Belongs to the DNA polymerase type-A family.</text>
</comment>
<dbReference type="AlphaFoldDB" id="A0A7L0JXL2"/>
<evidence type="ECO:0000313" key="13">
    <source>
        <dbReference type="EMBL" id="NXK49381.1"/>
    </source>
</evidence>
<keyword evidence="7" id="KW-0239">DNA-directed DNA polymerase</keyword>
<dbReference type="InterPro" id="IPR036397">
    <property type="entry name" value="RNaseH_sf"/>
</dbReference>
<feature type="non-terminal residue" evidence="13">
    <location>
        <position position="1"/>
    </location>
</feature>
<evidence type="ECO:0000256" key="9">
    <source>
        <dbReference type="ARBA" id="ARBA00023204"/>
    </source>
</evidence>
<dbReference type="GO" id="GO:0006261">
    <property type="term" value="P:DNA-templated DNA replication"/>
    <property type="evidence" value="ECO:0007669"/>
    <property type="project" value="InterPro"/>
</dbReference>
<dbReference type="Gene3D" id="3.30.70.370">
    <property type="match status" value="1"/>
</dbReference>
<evidence type="ECO:0000256" key="4">
    <source>
        <dbReference type="ARBA" id="ARBA00022695"/>
    </source>
</evidence>
<dbReference type="InterPro" id="IPR043502">
    <property type="entry name" value="DNA/RNA_pol_sf"/>
</dbReference>
<evidence type="ECO:0000256" key="7">
    <source>
        <dbReference type="ARBA" id="ARBA00022932"/>
    </source>
</evidence>
<evidence type="ECO:0000256" key="1">
    <source>
        <dbReference type="ARBA" id="ARBA00007705"/>
    </source>
</evidence>
<keyword evidence="8" id="KW-0238">DNA-binding</keyword>
<evidence type="ECO:0000256" key="10">
    <source>
        <dbReference type="ARBA" id="ARBA00049244"/>
    </source>
</evidence>
<dbReference type="PANTHER" id="PTHR10133">
    <property type="entry name" value="DNA POLYMERASE I"/>
    <property type="match status" value="1"/>
</dbReference>